<protein>
    <submittedName>
        <fullName evidence="1">Uncharacterized protein</fullName>
    </submittedName>
</protein>
<evidence type="ECO:0000313" key="2">
    <source>
        <dbReference type="Proteomes" id="UP000308600"/>
    </source>
</evidence>
<gene>
    <name evidence="1" type="ORF">BDN72DRAFT_742861</name>
</gene>
<evidence type="ECO:0000313" key="1">
    <source>
        <dbReference type="EMBL" id="TFK67744.1"/>
    </source>
</evidence>
<feature type="non-terminal residue" evidence="1">
    <location>
        <position position="224"/>
    </location>
</feature>
<feature type="non-terminal residue" evidence="1">
    <location>
        <position position="1"/>
    </location>
</feature>
<name>A0ACD3AR30_9AGAR</name>
<keyword evidence="2" id="KW-1185">Reference proteome</keyword>
<dbReference type="EMBL" id="ML208368">
    <property type="protein sequence ID" value="TFK67744.1"/>
    <property type="molecule type" value="Genomic_DNA"/>
</dbReference>
<proteinExistence type="predicted"/>
<dbReference type="Proteomes" id="UP000308600">
    <property type="component" value="Unassembled WGS sequence"/>
</dbReference>
<sequence>QALQAVKAFRTREIKVLPRYIRHHGPLPVQNGSSSAKIPFPSAEDPAAKVQLYNPFLPHKNPKTGKWIEPKYSRRRQAELIKKAKASGTLDLLPPGPRLPRPDLLAAALQHKTAFTPSDSLESQKDQPISMLREELWNAPVDWFGNVKVKQVPGSEVGTRLYAAKKRMFKGHKWERVRAEKGKKRSILLRDMAKRIYNYKAYYRKRRPDPLMPVHTVKAAKLPF</sequence>
<reference evidence="1 2" key="1">
    <citation type="journal article" date="2019" name="Nat. Ecol. Evol.">
        <title>Megaphylogeny resolves global patterns of mushroom evolution.</title>
        <authorList>
            <person name="Varga T."/>
            <person name="Krizsan K."/>
            <person name="Foldi C."/>
            <person name="Dima B."/>
            <person name="Sanchez-Garcia M."/>
            <person name="Sanchez-Ramirez S."/>
            <person name="Szollosi G.J."/>
            <person name="Szarkandi J.G."/>
            <person name="Papp V."/>
            <person name="Albert L."/>
            <person name="Andreopoulos W."/>
            <person name="Angelini C."/>
            <person name="Antonin V."/>
            <person name="Barry K.W."/>
            <person name="Bougher N.L."/>
            <person name="Buchanan P."/>
            <person name="Buyck B."/>
            <person name="Bense V."/>
            <person name="Catcheside P."/>
            <person name="Chovatia M."/>
            <person name="Cooper J."/>
            <person name="Damon W."/>
            <person name="Desjardin D."/>
            <person name="Finy P."/>
            <person name="Geml J."/>
            <person name="Haridas S."/>
            <person name="Hughes K."/>
            <person name="Justo A."/>
            <person name="Karasinski D."/>
            <person name="Kautmanova I."/>
            <person name="Kiss B."/>
            <person name="Kocsube S."/>
            <person name="Kotiranta H."/>
            <person name="LaButti K.M."/>
            <person name="Lechner B.E."/>
            <person name="Liimatainen K."/>
            <person name="Lipzen A."/>
            <person name="Lukacs Z."/>
            <person name="Mihaltcheva S."/>
            <person name="Morgado L.N."/>
            <person name="Niskanen T."/>
            <person name="Noordeloos M.E."/>
            <person name="Ohm R.A."/>
            <person name="Ortiz-Santana B."/>
            <person name="Ovrebo C."/>
            <person name="Racz N."/>
            <person name="Riley R."/>
            <person name="Savchenko A."/>
            <person name="Shiryaev A."/>
            <person name="Soop K."/>
            <person name="Spirin V."/>
            <person name="Szebenyi C."/>
            <person name="Tomsovsky M."/>
            <person name="Tulloss R.E."/>
            <person name="Uehling J."/>
            <person name="Grigoriev I.V."/>
            <person name="Vagvolgyi C."/>
            <person name="Papp T."/>
            <person name="Martin F.M."/>
            <person name="Miettinen O."/>
            <person name="Hibbett D.S."/>
            <person name="Nagy L.G."/>
        </authorList>
    </citation>
    <scope>NUCLEOTIDE SEQUENCE [LARGE SCALE GENOMIC DNA]</scope>
    <source>
        <strain evidence="1 2">NL-1719</strain>
    </source>
</reference>
<organism evidence="1 2">
    <name type="scientific">Pluteus cervinus</name>
    <dbReference type="NCBI Taxonomy" id="181527"/>
    <lineage>
        <taxon>Eukaryota</taxon>
        <taxon>Fungi</taxon>
        <taxon>Dikarya</taxon>
        <taxon>Basidiomycota</taxon>
        <taxon>Agaricomycotina</taxon>
        <taxon>Agaricomycetes</taxon>
        <taxon>Agaricomycetidae</taxon>
        <taxon>Agaricales</taxon>
        <taxon>Pluteineae</taxon>
        <taxon>Pluteaceae</taxon>
        <taxon>Pluteus</taxon>
    </lineage>
</organism>
<accession>A0ACD3AR30</accession>